<sequence>MNRRDLIKQGSLAALGVALPMPLINFTEYINMGENKSFEVIIVGGSYAGLSAAMALGRSLRSVLIIDSGKPCNQQTPHSHNFITQDGVKPSEIAKKAKEQVLEYNTVKFLNDLAISGKKTENGFIITTESGGEFKAKKLIFATGIKDTMPNIKGFAACWGISIVHCPYCHGYELRNKKTGIVANGDRAFHLASLVNNLTNNITILTTGKADFNKEQLTKFDNHNIKIIETEISEIEHENGQVKNVLFNNSNKINFEGIYAALPFTQHSHIPVSLGCELNEHGFIKTNGYQKTTIEGVYVCGDNSSMMRSVATAVYTGNLTGAMINKELTDEQF</sequence>
<feature type="domain" description="FAD/NAD(P)-binding" evidence="3">
    <location>
        <begin position="39"/>
        <end position="317"/>
    </location>
</feature>
<accession>A0ABX0IN77</accession>
<dbReference type="InterPro" id="IPR050097">
    <property type="entry name" value="Ferredoxin-NADP_redctase_2"/>
</dbReference>
<dbReference type="SUPFAM" id="SSF51905">
    <property type="entry name" value="FAD/NAD(P)-binding domain"/>
    <property type="match status" value="1"/>
</dbReference>
<reference evidence="4 5" key="3">
    <citation type="submission" date="2020-02" db="EMBL/GenBank/DDBJ databases">
        <title>Flavobacterium profundi sp. nov., isolated from a deep-sea seamount.</title>
        <authorList>
            <person name="Zhang D.-C."/>
        </authorList>
    </citation>
    <scope>NUCLEOTIDE SEQUENCE [LARGE SCALE GENOMIC DNA]</scope>
    <source>
        <strain evidence="4 5">EC11</strain>
    </source>
</reference>
<keyword evidence="2" id="KW-0560">Oxidoreductase</keyword>
<dbReference type="PRINTS" id="PR00469">
    <property type="entry name" value="PNDRDTASEII"/>
</dbReference>
<dbReference type="Gene3D" id="3.50.50.60">
    <property type="entry name" value="FAD/NAD(P)-binding domain"/>
    <property type="match status" value="2"/>
</dbReference>
<keyword evidence="1" id="KW-0285">Flavoprotein</keyword>
<protein>
    <submittedName>
        <fullName evidence="4">NAD(P)/FAD-dependent oxidoreductase</fullName>
    </submittedName>
</protein>
<proteinExistence type="predicted"/>
<reference evidence="5" key="1">
    <citation type="submission" date="2019-05" db="EMBL/GenBank/DDBJ databases">
        <title>Flavobacterium profundi sp. nov., isolated from a deep-sea seamount.</title>
        <authorList>
            <person name="Zhang D.-C."/>
        </authorList>
    </citation>
    <scope>NUCLEOTIDE SEQUENCE [LARGE SCALE GENOMIC DNA]</scope>
    <source>
        <strain evidence="5">EC11</strain>
    </source>
</reference>
<evidence type="ECO:0000259" key="3">
    <source>
        <dbReference type="Pfam" id="PF07992"/>
    </source>
</evidence>
<comment type="caution">
    <text evidence="4">The sequence shown here is derived from an EMBL/GenBank/DDBJ whole genome shotgun (WGS) entry which is preliminary data.</text>
</comment>
<organism evidence="4 5">
    <name type="scientific">Flavobacterium jejuense</name>
    <dbReference type="NCBI Taxonomy" id="1544455"/>
    <lineage>
        <taxon>Bacteria</taxon>
        <taxon>Pseudomonadati</taxon>
        <taxon>Bacteroidota</taxon>
        <taxon>Flavobacteriia</taxon>
        <taxon>Flavobacteriales</taxon>
        <taxon>Flavobacteriaceae</taxon>
        <taxon>Flavobacterium</taxon>
    </lineage>
</organism>
<evidence type="ECO:0000256" key="2">
    <source>
        <dbReference type="ARBA" id="ARBA00023002"/>
    </source>
</evidence>
<reference evidence="4 5" key="2">
    <citation type="submission" date="2019-05" db="EMBL/GenBank/DDBJ databases">
        <authorList>
            <person name="Lianzixin W."/>
        </authorList>
    </citation>
    <scope>NUCLEOTIDE SEQUENCE [LARGE SCALE GENOMIC DNA]</scope>
    <source>
        <strain evidence="4 5">EC11</strain>
    </source>
</reference>
<dbReference type="PRINTS" id="PR00368">
    <property type="entry name" value="FADPNR"/>
</dbReference>
<dbReference type="InterPro" id="IPR023753">
    <property type="entry name" value="FAD/NAD-binding_dom"/>
</dbReference>
<dbReference type="Proteomes" id="UP000817854">
    <property type="component" value="Unassembled WGS sequence"/>
</dbReference>
<keyword evidence="5" id="KW-1185">Reference proteome</keyword>
<dbReference type="EMBL" id="VEVQ02000003">
    <property type="protein sequence ID" value="NHN25250.1"/>
    <property type="molecule type" value="Genomic_DNA"/>
</dbReference>
<evidence type="ECO:0000313" key="4">
    <source>
        <dbReference type="EMBL" id="NHN25250.1"/>
    </source>
</evidence>
<name>A0ABX0IN77_9FLAO</name>
<gene>
    <name evidence="4" type="ORF">FIA58_006120</name>
</gene>
<dbReference type="InterPro" id="IPR036188">
    <property type="entry name" value="FAD/NAD-bd_sf"/>
</dbReference>
<evidence type="ECO:0000256" key="1">
    <source>
        <dbReference type="ARBA" id="ARBA00022630"/>
    </source>
</evidence>
<dbReference type="Pfam" id="PF07992">
    <property type="entry name" value="Pyr_redox_2"/>
    <property type="match status" value="1"/>
</dbReference>
<dbReference type="PANTHER" id="PTHR48105">
    <property type="entry name" value="THIOREDOXIN REDUCTASE 1-RELATED-RELATED"/>
    <property type="match status" value="1"/>
</dbReference>
<evidence type="ECO:0000313" key="5">
    <source>
        <dbReference type="Proteomes" id="UP000817854"/>
    </source>
</evidence>